<organism evidence="2 3">
    <name type="scientific">Littorina saxatilis</name>
    <dbReference type="NCBI Taxonomy" id="31220"/>
    <lineage>
        <taxon>Eukaryota</taxon>
        <taxon>Metazoa</taxon>
        <taxon>Spiralia</taxon>
        <taxon>Lophotrochozoa</taxon>
        <taxon>Mollusca</taxon>
        <taxon>Gastropoda</taxon>
        <taxon>Caenogastropoda</taxon>
        <taxon>Littorinimorpha</taxon>
        <taxon>Littorinoidea</taxon>
        <taxon>Littorinidae</taxon>
        <taxon>Littorina</taxon>
    </lineage>
</organism>
<name>A0AAN9AK56_9CAEN</name>
<sequence>MLKGKWKQRRMTEEEQAEMREYYLNTRKQRGLPLNLEREDGLCGNITFPHPNKQWRAICDPDGSTPCCYKTACVSKPVKDCACDGCYDMRAQIHAEFSAWRTEDARCQPKKMSVEEACKILKGSTVYFMGDSLVRHFYAAFLMAARGDDQDGAFHPAVSEGTREECRGKYIFPYGTRCHDFIDFRASLCNGTASAAFFHHFGHTKNSTATILKEVSYLRNRPRTLLVLGMGGWYGLDFRKVKERILLPLMQYLSSPGGSQGQGHHQNISGSSDLTLPDNSNNGKVESPDSPNNWNFISGDGTGPRKPRVLWASIHAPGILKSPLYQTQMYPYVVKYNEDIRELLQAWKVPVFDTVNMTSQGLMSHDGTHYGLGVNMMKATVLLHYLSELGDRDEW</sequence>
<gene>
    <name evidence="2" type="ORF">V1264_022326</name>
</gene>
<comment type="caution">
    <text evidence="2">The sequence shown here is derived from an EMBL/GenBank/DDBJ whole genome shotgun (WGS) entry which is preliminary data.</text>
</comment>
<evidence type="ECO:0000313" key="2">
    <source>
        <dbReference type="EMBL" id="KAK7088402.1"/>
    </source>
</evidence>
<accession>A0AAN9AK56</accession>
<feature type="region of interest" description="Disordered" evidence="1">
    <location>
        <begin position="257"/>
        <end position="293"/>
    </location>
</feature>
<feature type="compositionally biased region" description="Low complexity" evidence="1">
    <location>
        <begin position="257"/>
        <end position="272"/>
    </location>
</feature>
<feature type="compositionally biased region" description="Polar residues" evidence="1">
    <location>
        <begin position="273"/>
        <end position="293"/>
    </location>
</feature>
<evidence type="ECO:0000256" key="1">
    <source>
        <dbReference type="SAM" id="MobiDB-lite"/>
    </source>
</evidence>
<dbReference type="AlphaFoldDB" id="A0AAN9AK56"/>
<evidence type="ECO:0000313" key="3">
    <source>
        <dbReference type="Proteomes" id="UP001374579"/>
    </source>
</evidence>
<dbReference type="Proteomes" id="UP001374579">
    <property type="component" value="Unassembled WGS sequence"/>
</dbReference>
<protein>
    <submittedName>
        <fullName evidence="2">Uncharacterized protein</fullName>
    </submittedName>
</protein>
<dbReference type="EMBL" id="JBAMIC010004070">
    <property type="protein sequence ID" value="KAK7088402.1"/>
    <property type="molecule type" value="Genomic_DNA"/>
</dbReference>
<proteinExistence type="predicted"/>
<reference evidence="2 3" key="1">
    <citation type="submission" date="2024-02" db="EMBL/GenBank/DDBJ databases">
        <title>Chromosome-scale genome assembly of the rough periwinkle Littorina saxatilis.</title>
        <authorList>
            <person name="De Jode A."/>
            <person name="Faria R."/>
            <person name="Formenti G."/>
            <person name="Sims Y."/>
            <person name="Smith T.P."/>
            <person name="Tracey A."/>
            <person name="Wood J.M.D."/>
            <person name="Zagrodzka Z.B."/>
            <person name="Johannesson K."/>
            <person name="Butlin R.K."/>
            <person name="Leder E.H."/>
        </authorList>
    </citation>
    <scope>NUCLEOTIDE SEQUENCE [LARGE SCALE GENOMIC DNA]</scope>
    <source>
        <strain evidence="2">Snail1</strain>
        <tissue evidence="2">Muscle</tissue>
    </source>
</reference>
<keyword evidence="3" id="KW-1185">Reference proteome</keyword>